<dbReference type="STRING" id="53326.A0A016S345"/>
<dbReference type="GO" id="GO:0008107">
    <property type="term" value="F:galactoside 2-alpha-L-fucosyltransferase activity"/>
    <property type="evidence" value="ECO:0007669"/>
    <property type="project" value="InterPro"/>
</dbReference>
<dbReference type="InterPro" id="IPR002516">
    <property type="entry name" value="Glyco_trans_11"/>
</dbReference>
<evidence type="ECO:0000256" key="1">
    <source>
        <dbReference type="ARBA" id="ARBA00022676"/>
    </source>
</evidence>
<keyword evidence="2" id="KW-0808">Transferase</keyword>
<dbReference type="Proteomes" id="UP000024635">
    <property type="component" value="Unassembled WGS sequence"/>
</dbReference>
<evidence type="ECO:0008006" key="5">
    <source>
        <dbReference type="Google" id="ProtNLM"/>
    </source>
</evidence>
<keyword evidence="1" id="KW-0328">Glycosyltransferase</keyword>
<evidence type="ECO:0000313" key="4">
    <source>
        <dbReference type="Proteomes" id="UP000024635"/>
    </source>
</evidence>
<dbReference type="OrthoDB" id="5815225at2759"/>
<proteinExistence type="predicted"/>
<dbReference type="AlphaFoldDB" id="A0A016S345"/>
<evidence type="ECO:0000313" key="3">
    <source>
        <dbReference type="EMBL" id="EYB85045.1"/>
    </source>
</evidence>
<evidence type="ECO:0000256" key="2">
    <source>
        <dbReference type="ARBA" id="ARBA00022679"/>
    </source>
</evidence>
<protein>
    <recommendedName>
        <fullName evidence="5">L-Fucosyltransferase</fullName>
    </recommendedName>
</protein>
<comment type="caution">
    <text evidence="3">The sequence shown here is derived from an EMBL/GenBank/DDBJ whole genome shotgun (WGS) entry which is preliminary data.</text>
</comment>
<reference evidence="4" key="1">
    <citation type="journal article" date="2015" name="Nat. Genet.">
        <title>The genome and transcriptome of the zoonotic hookworm Ancylostoma ceylanicum identify infection-specific gene families.</title>
        <authorList>
            <person name="Schwarz E.M."/>
            <person name="Hu Y."/>
            <person name="Antoshechkin I."/>
            <person name="Miller M.M."/>
            <person name="Sternberg P.W."/>
            <person name="Aroian R.V."/>
        </authorList>
    </citation>
    <scope>NUCLEOTIDE SEQUENCE</scope>
    <source>
        <strain evidence="4">HY135</strain>
    </source>
</reference>
<sequence length="298" mass="33844">MTPNCRFRIHSAPQPVNASAAFSVEQLRATSLQRETRNILPSKAKKVNCYFQSTVESTLVPFGYDSTGKRDCCTFTDPLIYSGHPAKFLVLDMEYGQNVRYFEDHLHKLREMFTFNNKLKDRGEKILNRLKINNVTAMCVHIRRTDFILFGAESSFQETLDAVLQIATSHRLEQYIVFGDDQVFIKNLAGNITQYNNGSHVEAYASHFNEFEDFFVSSRACAAFLMSAPTSTFGWWLAFFAPNQEAVYYINNGRALMQKKPNRDIFLCGQCQIMGPVCASRPYVWGVCNYGCGVLSTG</sequence>
<accession>A0A016S345</accession>
<dbReference type="InterPro" id="IPR052501">
    <property type="entry name" value="Alpha-1-2_FucT"/>
</dbReference>
<dbReference type="Pfam" id="PF01531">
    <property type="entry name" value="Glyco_transf_11"/>
    <property type="match status" value="1"/>
</dbReference>
<keyword evidence="4" id="KW-1185">Reference proteome</keyword>
<dbReference type="PANTHER" id="PTHR22898:SF3">
    <property type="entry name" value="ALPHA-1,2-FUCOSYLTRANSFERASE-RELATED"/>
    <property type="match status" value="1"/>
</dbReference>
<organism evidence="3 4">
    <name type="scientific">Ancylostoma ceylanicum</name>
    <dbReference type="NCBI Taxonomy" id="53326"/>
    <lineage>
        <taxon>Eukaryota</taxon>
        <taxon>Metazoa</taxon>
        <taxon>Ecdysozoa</taxon>
        <taxon>Nematoda</taxon>
        <taxon>Chromadorea</taxon>
        <taxon>Rhabditida</taxon>
        <taxon>Rhabditina</taxon>
        <taxon>Rhabditomorpha</taxon>
        <taxon>Strongyloidea</taxon>
        <taxon>Ancylostomatidae</taxon>
        <taxon>Ancylostomatinae</taxon>
        <taxon>Ancylostoma</taxon>
    </lineage>
</organism>
<dbReference type="EMBL" id="JARK01001641">
    <property type="protein sequence ID" value="EYB85045.1"/>
    <property type="molecule type" value="Genomic_DNA"/>
</dbReference>
<dbReference type="PANTHER" id="PTHR22898">
    <property type="entry name" value="UNCHARACTERIZED GLYCOSOL TRANSFERASE-RELATED"/>
    <property type="match status" value="1"/>
</dbReference>
<dbReference type="GO" id="GO:0016020">
    <property type="term" value="C:membrane"/>
    <property type="evidence" value="ECO:0007669"/>
    <property type="project" value="InterPro"/>
</dbReference>
<dbReference type="GO" id="GO:0005975">
    <property type="term" value="P:carbohydrate metabolic process"/>
    <property type="evidence" value="ECO:0007669"/>
    <property type="project" value="InterPro"/>
</dbReference>
<gene>
    <name evidence="3" type="primary">Acey_s0305.g1942</name>
    <name evidence="3" type="ORF">Y032_0305g1942</name>
</gene>
<name>A0A016S345_9BILA</name>